<dbReference type="Gene3D" id="3.30.1360.120">
    <property type="entry name" value="Probable tRNA modification gtpase trme, domain 1"/>
    <property type="match status" value="1"/>
</dbReference>
<evidence type="ECO:0008006" key="3">
    <source>
        <dbReference type="Google" id="ProtNLM"/>
    </source>
</evidence>
<protein>
    <recommendedName>
        <fullName evidence="3">Sarcosine oxidase subunit gamma</fullName>
    </recommendedName>
</protein>
<evidence type="ECO:0000313" key="2">
    <source>
        <dbReference type="Proteomes" id="UP000292781"/>
    </source>
</evidence>
<dbReference type="OrthoDB" id="8098081at2"/>
<dbReference type="SUPFAM" id="SSF103025">
    <property type="entry name" value="Folate-binding domain"/>
    <property type="match status" value="1"/>
</dbReference>
<comment type="caution">
    <text evidence="1">The sequence shown here is derived from an EMBL/GenBank/DDBJ whole genome shotgun (WGS) entry which is preliminary data.</text>
</comment>
<proteinExistence type="predicted"/>
<sequence length="228" mass="24631">MSNWSSEPRCSTIRKETVSVADVLTDRHPLPPLDGDDLALRPWSPARILSATAWSEESLARLVAALGVERPNDGRRAQAAPQGRVWWTAPRRALVIAETSDAPSLGEGEGWVMQAETGAHVGFRVAGGTARRLLARLVPIDLAEAVFPIDAFATTRADGVLVHVQRRIAEAAPEGDGFDLMVARSQGRFFAEILVDAATAFGVTVPDEMRRGTAARRLSSREVFGPSR</sequence>
<organism evidence="1 2">
    <name type="scientific">Siculibacillus lacustris</name>
    <dbReference type="NCBI Taxonomy" id="1549641"/>
    <lineage>
        <taxon>Bacteria</taxon>
        <taxon>Pseudomonadati</taxon>
        <taxon>Pseudomonadota</taxon>
        <taxon>Alphaproteobacteria</taxon>
        <taxon>Hyphomicrobiales</taxon>
        <taxon>Ancalomicrobiaceae</taxon>
        <taxon>Siculibacillus</taxon>
    </lineage>
</organism>
<gene>
    <name evidence="1" type="ORF">EYW49_08675</name>
</gene>
<dbReference type="InterPro" id="IPR027266">
    <property type="entry name" value="TrmE/GcvT-like"/>
</dbReference>
<keyword evidence="2" id="KW-1185">Reference proteome</keyword>
<accession>A0A4Q9VSD8</accession>
<reference evidence="1 2" key="1">
    <citation type="submission" date="2019-02" db="EMBL/GenBank/DDBJ databases">
        <title>Siculibacillus lacustris gen. nov., sp. nov., a new rosette-forming bacterium isolated from a freshwater crater lake (Lake St. Ana, Romania).</title>
        <authorList>
            <person name="Felfoldi T."/>
            <person name="Marton Z."/>
            <person name="Szabo A."/>
            <person name="Mentes A."/>
            <person name="Boka K."/>
            <person name="Marialigeti K."/>
            <person name="Mathe I."/>
            <person name="Koncz M."/>
            <person name="Schumann P."/>
            <person name="Toth E."/>
        </authorList>
    </citation>
    <scope>NUCLEOTIDE SEQUENCE [LARGE SCALE GENOMIC DNA]</scope>
    <source>
        <strain evidence="1 2">SA-279</strain>
    </source>
</reference>
<evidence type="ECO:0000313" key="1">
    <source>
        <dbReference type="EMBL" id="TBW38755.1"/>
    </source>
</evidence>
<name>A0A4Q9VSD8_9HYPH</name>
<dbReference type="Proteomes" id="UP000292781">
    <property type="component" value="Unassembled WGS sequence"/>
</dbReference>
<dbReference type="AlphaFoldDB" id="A0A4Q9VSD8"/>
<dbReference type="EMBL" id="SJFN01000010">
    <property type="protein sequence ID" value="TBW38755.1"/>
    <property type="molecule type" value="Genomic_DNA"/>
</dbReference>